<name>A0A484HJ28_9BACT</name>
<dbReference type="GO" id="GO:0005524">
    <property type="term" value="F:ATP binding"/>
    <property type="evidence" value="ECO:0007669"/>
    <property type="project" value="UniProtKB-KW"/>
</dbReference>
<dbReference type="Pfam" id="PF00005">
    <property type="entry name" value="ABC_tran"/>
    <property type="match status" value="1"/>
</dbReference>
<comment type="similarity">
    <text evidence="1">Belongs to the ABC transporter superfamily.</text>
</comment>
<proteinExistence type="inferred from homology"/>
<dbReference type="InterPro" id="IPR050763">
    <property type="entry name" value="ABC_transporter_ATP-binding"/>
</dbReference>
<evidence type="ECO:0000256" key="5">
    <source>
        <dbReference type="ARBA" id="ARBA00022840"/>
    </source>
</evidence>
<dbReference type="PANTHER" id="PTHR42711:SF5">
    <property type="entry name" value="ABC TRANSPORTER ATP-BINDING PROTEIN NATA"/>
    <property type="match status" value="1"/>
</dbReference>
<dbReference type="GO" id="GO:0016887">
    <property type="term" value="F:ATP hydrolysis activity"/>
    <property type="evidence" value="ECO:0007669"/>
    <property type="project" value="InterPro"/>
</dbReference>
<dbReference type="AlphaFoldDB" id="A0A484HJ28"/>
<reference evidence="7" key="1">
    <citation type="submission" date="2019-01" db="EMBL/GenBank/DDBJ databases">
        <authorList>
            <consortium name="Genoscope - CEA"/>
            <person name="William W."/>
        </authorList>
    </citation>
    <scope>NUCLEOTIDE SEQUENCE</scope>
    <source>
        <strain evidence="7">CR-1</strain>
    </source>
</reference>
<gene>
    <name evidence="7" type="ORF">EPICR_50033</name>
</gene>
<protein>
    <submittedName>
        <fullName evidence="7">ABC transporter ATP-binding protein</fullName>
    </submittedName>
</protein>
<dbReference type="InterPro" id="IPR003593">
    <property type="entry name" value="AAA+_ATPase"/>
</dbReference>
<accession>A0A484HJ28</accession>
<keyword evidence="2" id="KW-0813">Transport</keyword>
<keyword evidence="3" id="KW-0536">Nodulation</keyword>
<dbReference type="InterPro" id="IPR017871">
    <property type="entry name" value="ABC_transporter-like_CS"/>
</dbReference>
<feature type="domain" description="ABC transporter" evidence="6">
    <location>
        <begin position="3"/>
        <end position="225"/>
    </location>
</feature>
<evidence type="ECO:0000313" key="7">
    <source>
        <dbReference type="EMBL" id="VEN74757.1"/>
    </source>
</evidence>
<evidence type="ECO:0000256" key="2">
    <source>
        <dbReference type="ARBA" id="ARBA00022448"/>
    </source>
</evidence>
<evidence type="ECO:0000256" key="1">
    <source>
        <dbReference type="ARBA" id="ARBA00005417"/>
    </source>
</evidence>
<dbReference type="PROSITE" id="PS50893">
    <property type="entry name" value="ABC_TRANSPORTER_2"/>
    <property type="match status" value="1"/>
</dbReference>
<keyword evidence="4" id="KW-0547">Nucleotide-binding</keyword>
<organism evidence="7">
    <name type="scientific">uncultured Desulfobacteraceae bacterium</name>
    <dbReference type="NCBI Taxonomy" id="218296"/>
    <lineage>
        <taxon>Bacteria</taxon>
        <taxon>Pseudomonadati</taxon>
        <taxon>Thermodesulfobacteriota</taxon>
        <taxon>Desulfobacteria</taxon>
        <taxon>Desulfobacterales</taxon>
        <taxon>Desulfobacteraceae</taxon>
        <taxon>environmental samples</taxon>
    </lineage>
</organism>
<dbReference type="SUPFAM" id="SSF52540">
    <property type="entry name" value="P-loop containing nucleoside triphosphate hydrolases"/>
    <property type="match status" value="1"/>
</dbReference>
<dbReference type="Gene3D" id="3.40.50.300">
    <property type="entry name" value="P-loop containing nucleotide triphosphate hydrolases"/>
    <property type="match status" value="1"/>
</dbReference>
<dbReference type="InterPro" id="IPR003439">
    <property type="entry name" value="ABC_transporter-like_ATP-bd"/>
</dbReference>
<evidence type="ECO:0000256" key="3">
    <source>
        <dbReference type="ARBA" id="ARBA00022458"/>
    </source>
</evidence>
<dbReference type="SMART" id="SM00382">
    <property type="entry name" value="AAA"/>
    <property type="match status" value="1"/>
</dbReference>
<keyword evidence="5 7" id="KW-0067">ATP-binding</keyword>
<evidence type="ECO:0000259" key="6">
    <source>
        <dbReference type="PROSITE" id="PS50893"/>
    </source>
</evidence>
<sequence length="292" mass="32692">MFLEVKNLVKRYGDIKAVDGVSLGVKKGVCLGLLGPNGAGKTTLIEMMEDIIDPTAGEILYKGRPRNAGFRQEAGIQFQKTSMLLFLKVKESLELFKKLYSRSMDVDELMNICHLSEIADRFTEKLSGGQRQRLLLALAMINDPEIMFLDEPSTGMDPQARHNLWDIILDIKKRNKTIILTTHYMEEAQLLCDEIAIMDHGEIIAGGTPDDLVKTHCGPMTASIPERAFPAPPNGLSMPWRRNNGFIEIEARDMNTCLKELLSMEVDLAGMSVRTPNLEDVFLNLTGRKLRA</sequence>
<dbReference type="PANTHER" id="PTHR42711">
    <property type="entry name" value="ABC TRANSPORTER ATP-BINDING PROTEIN"/>
    <property type="match status" value="1"/>
</dbReference>
<dbReference type="PROSITE" id="PS00211">
    <property type="entry name" value="ABC_TRANSPORTER_1"/>
    <property type="match status" value="1"/>
</dbReference>
<dbReference type="EMBL" id="CAACVI010000045">
    <property type="protein sequence ID" value="VEN74757.1"/>
    <property type="molecule type" value="Genomic_DNA"/>
</dbReference>
<evidence type="ECO:0000256" key="4">
    <source>
        <dbReference type="ARBA" id="ARBA00022741"/>
    </source>
</evidence>
<dbReference type="InterPro" id="IPR027417">
    <property type="entry name" value="P-loop_NTPase"/>
</dbReference>